<dbReference type="PANTHER" id="PTHR24300">
    <property type="entry name" value="CYTOCHROME P450 508A4-RELATED"/>
    <property type="match status" value="1"/>
</dbReference>
<dbReference type="PRINTS" id="PR00385">
    <property type="entry name" value="P450"/>
</dbReference>
<evidence type="ECO:0000256" key="6">
    <source>
        <dbReference type="SAM" id="Phobius"/>
    </source>
</evidence>
<evidence type="ECO:0000256" key="5">
    <source>
        <dbReference type="RuleBase" id="RU000461"/>
    </source>
</evidence>
<dbReference type="InterPro" id="IPR001128">
    <property type="entry name" value="Cyt_P450"/>
</dbReference>
<dbReference type="Gene3D" id="1.10.630.10">
    <property type="entry name" value="Cytochrome P450"/>
    <property type="match status" value="1"/>
</dbReference>
<name>A0ABP0FJU0_CLALP</name>
<feature type="transmembrane region" description="Helical" evidence="6">
    <location>
        <begin position="211"/>
        <end position="233"/>
    </location>
</feature>
<keyword evidence="6" id="KW-0472">Membrane</keyword>
<dbReference type="SUPFAM" id="SSF48264">
    <property type="entry name" value="Cytochrome P450"/>
    <property type="match status" value="1"/>
</dbReference>
<feature type="transmembrane region" description="Helical" evidence="6">
    <location>
        <begin position="6"/>
        <end position="27"/>
    </location>
</feature>
<proteinExistence type="inferred from homology"/>
<dbReference type="InterPro" id="IPR050182">
    <property type="entry name" value="Cytochrome_P450_fam2"/>
</dbReference>
<dbReference type="Pfam" id="PF00067">
    <property type="entry name" value="p450"/>
    <property type="match status" value="1"/>
</dbReference>
<evidence type="ECO:0000256" key="1">
    <source>
        <dbReference type="ARBA" id="ARBA00001971"/>
    </source>
</evidence>
<dbReference type="InterPro" id="IPR036396">
    <property type="entry name" value="Cyt_P450_sf"/>
</dbReference>
<dbReference type="PANTHER" id="PTHR24300:SF397">
    <property type="entry name" value="CYTOCHROME P450 2U1"/>
    <property type="match status" value="1"/>
</dbReference>
<keyword evidence="8" id="KW-1185">Reference proteome</keyword>
<reference evidence="7 8" key="1">
    <citation type="submission" date="2024-02" db="EMBL/GenBank/DDBJ databases">
        <authorList>
            <person name="Daric V."/>
            <person name="Darras S."/>
        </authorList>
    </citation>
    <scope>NUCLEOTIDE SEQUENCE [LARGE SCALE GENOMIC DNA]</scope>
</reference>
<keyword evidence="5" id="KW-0503">Monooxygenase</keyword>
<evidence type="ECO:0000256" key="4">
    <source>
        <dbReference type="ARBA" id="ARBA00023004"/>
    </source>
</evidence>
<evidence type="ECO:0000256" key="2">
    <source>
        <dbReference type="ARBA" id="ARBA00010617"/>
    </source>
</evidence>
<dbReference type="InterPro" id="IPR002401">
    <property type="entry name" value="Cyt_P450_E_grp-I"/>
</dbReference>
<comment type="caution">
    <text evidence="7">The sequence shown here is derived from an EMBL/GenBank/DDBJ whole genome shotgun (WGS) entry which is preliminary data.</text>
</comment>
<keyword evidence="6" id="KW-0812">Transmembrane</keyword>
<comment type="cofactor">
    <cofactor evidence="1">
        <name>heme</name>
        <dbReference type="ChEBI" id="CHEBI:30413"/>
    </cofactor>
</comment>
<keyword evidence="5" id="KW-0349">Heme</keyword>
<comment type="similarity">
    <text evidence="2 5">Belongs to the cytochrome P450 family.</text>
</comment>
<evidence type="ECO:0000313" key="7">
    <source>
        <dbReference type="EMBL" id="CAK8679945.1"/>
    </source>
</evidence>
<keyword evidence="5" id="KW-0560">Oxidoreductase</keyword>
<evidence type="ECO:0000256" key="3">
    <source>
        <dbReference type="ARBA" id="ARBA00022723"/>
    </source>
</evidence>
<keyword evidence="6" id="KW-1133">Transmembrane helix</keyword>
<organism evidence="7 8">
    <name type="scientific">Clavelina lepadiformis</name>
    <name type="common">Light-bulb sea squirt</name>
    <name type="synonym">Ascidia lepadiformis</name>
    <dbReference type="NCBI Taxonomy" id="159417"/>
    <lineage>
        <taxon>Eukaryota</taxon>
        <taxon>Metazoa</taxon>
        <taxon>Chordata</taxon>
        <taxon>Tunicata</taxon>
        <taxon>Ascidiacea</taxon>
        <taxon>Aplousobranchia</taxon>
        <taxon>Clavelinidae</taxon>
        <taxon>Clavelina</taxon>
    </lineage>
</organism>
<gene>
    <name evidence="7" type="ORF">CVLEPA_LOCUS10184</name>
</gene>
<keyword evidence="4 5" id="KW-0408">Iron</keyword>
<evidence type="ECO:0000313" key="8">
    <source>
        <dbReference type="Proteomes" id="UP001642483"/>
    </source>
</evidence>
<dbReference type="Proteomes" id="UP001642483">
    <property type="component" value="Unassembled WGS sequence"/>
</dbReference>
<sequence length="496" mass="56366">MTVLNLPDVLYSPIIFMVAIISLYFVYGRRHKSNKFPPGVRGIPVVGVIPFVGKYPERKFLKWSKKHGEIMSVQMGMSDWIILNSLESINEALAKQPTKFSGRPTQPVYHQIDAGYGIILTDYGALWKSQRKFGLMTLRGFGVGKKSMEDRIREEATYLNEKIRKQGQKAFDIADLLPFAVSNIICGVVFGKQYDYDDPFFKKIVTAVLEMFGSLMINTAVTIMSFAPILMHIPPFTIANRMFAAKINTINEIVTDIIDEHEKTFGPDHPRDFIDAFLKEKRIGTPCFTNDQLMAYARHLFIAGTETTSSTLSWAILCLVHYPQIQKKLRNEILEVQGAGFGSFDRSKMPYTNAFIHELMRFRTVAPLGVPHKLSEDSEIYGYVIPKGTQVLTNLWAVHHDPSYWDDPETFNPDRFIDKKGEFVKSNHVIPFSVGPRFCLGEQLARMEVFIFLVSIVQKFEILPDPDAGKLPDINDGINGVVFTPKPYKILCKELE</sequence>
<dbReference type="PRINTS" id="PR00463">
    <property type="entry name" value="EP450I"/>
</dbReference>
<evidence type="ECO:0008006" key="9">
    <source>
        <dbReference type="Google" id="ProtNLM"/>
    </source>
</evidence>
<protein>
    <recommendedName>
        <fullName evidence="9">Cytochrome P450</fullName>
    </recommendedName>
</protein>
<dbReference type="InterPro" id="IPR017972">
    <property type="entry name" value="Cyt_P450_CS"/>
</dbReference>
<keyword evidence="3 5" id="KW-0479">Metal-binding</keyword>
<dbReference type="PROSITE" id="PS00086">
    <property type="entry name" value="CYTOCHROME_P450"/>
    <property type="match status" value="1"/>
</dbReference>
<accession>A0ABP0FJU0</accession>
<dbReference type="EMBL" id="CAWYQH010000068">
    <property type="protein sequence ID" value="CAK8679945.1"/>
    <property type="molecule type" value="Genomic_DNA"/>
</dbReference>